<keyword evidence="1" id="KW-0732">Signal</keyword>
<dbReference type="Proteomes" id="UP000553034">
    <property type="component" value="Unassembled WGS sequence"/>
</dbReference>
<dbReference type="RefSeq" id="WP_183478399.1">
    <property type="nucleotide sequence ID" value="NZ_JACIFO010000016.1"/>
</dbReference>
<evidence type="ECO:0000313" key="2">
    <source>
        <dbReference type="EMBL" id="MBB4120067.1"/>
    </source>
</evidence>
<name>A0A840EZ30_9FLAO</name>
<feature type="signal peptide" evidence="1">
    <location>
        <begin position="1"/>
        <end position="21"/>
    </location>
</feature>
<dbReference type="EMBL" id="JACIFO010000016">
    <property type="protein sequence ID" value="MBB4120067.1"/>
    <property type="molecule type" value="Genomic_DNA"/>
</dbReference>
<sequence>MKYILLLYCIFCLPFWGLAQKKDTTSVIGKKDPIQQQQNEEFYKKLQKKSESSKLTKLLYNLMLEPLDPANEEKSEQQIEELLHRNFTKHQGKIIRKIKITTYDPFGYSEKDSTAKPIKKIDNFGNAIHVKTKPFTVKGLILLREKTALDSLLVLESERLLRRKKIIRRTLIRPEEISEESDSIDLHIYVLDSWSLGLEGDISSKNGEIRLKEYNFLGLGHQFSSAYKKDFNTNKPPGFTLGYKAENLHNTYINAEVFRDVETNQSYLNLARVNRTFYSPLARWAGEVSVYKRQYLERFYHYKADSIVKTPIKTQGINVWGAYAIPLKNHTKKGDLPTNLIIAARYAQTEFLTTPSKEIDSIGFFSNQNIKLGSIGVRDVNYVRDRYVFRNGDIEDISIGHSYFLHSGVQSQNGKNSFYLGADFTLTNYFTGFGYLATTLQYGSFFRSGKANQSLFRIQGTYFSPVFKIGNWYLRQFVKTNMTVGLNRKSIIKDRLNINGYYGIDEFNSPRVYGTRKFVFNFQTQSYVPFNWLGFRISPFLAFDIGFIGEEPHAFFKNDVYTRVGFGFLISNDYFVFENIRFAFSLYPKIPGEGQNIMRFNGNFDNLFRLDDYNYREPHILEYH</sequence>
<evidence type="ECO:0000313" key="3">
    <source>
        <dbReference type="Proteomes" id="UP000553034"/>
    </source>
</evidence>
<organism evidence="2 3">
    <name type="scientific">Mesonia hippocampi</name>
    <dbReference type="NCBI Taxonomy" id="1628250"/>
    <lineage>
        <taxon>Bacteria</taxon>
        <taxon>Pseudomonadati</taxon>
        <taxon>Bacteroidota</taxon>
        <taxon>Flavobacteriia</taxon>
        <taxon>Flavobacteriales</taxon>
        <taxon>Flavobacteriaceae</taxon>
        <taxon>Mesonia</taxon>
    </lineage>
</organism>
<comment type="caution">
    <text evidence="2">The sequence shown here is derived from an EMBL/GenBank/DDBJ whole genome shotgun (WGS) entry which is preliminary data.</text>
</comment>
<evidence type="ECO:0000256" key="1">
    <source>
        <dbReference type="SAM" id="SignalP"/>
    </source>
</evidence>
<gene>
    <name evidence="2" type="ORF">GGR32_002379</name>
</gene>
<proteinExistence type="predicted"/>
<protein>
    <submittedName>
        <fullName evidence="2">Uncharacterized protein</fullName>
    </submittedName>
</protein>
<reference evidence="2 3" key="1">
    <citation type="submission" date="2020-08" db="EMBL/GenBank/DDBJ databases">
        <title>Genomic Encyclopedia of Type Strains, Phase IV (KMG-IV): sequencing the most valuable type-strain genomes for metagenomic binning, comparative biology and taxonomic classification.</title>
        <authorList>
            <person name="Goeker M."/>
        </authorList>
    </citation>
    <scope>NUCLEOTIDE SEQUENCE [LARGE SCALE GENOMIC DNA]</scope>
    <source>
        <strain evidence="2 3">DSM 29568</strain>
    </source>
</reference>
<feature type="chain" id="PRO_5032810227" evidence="1">
    <location>
        <begin position="22"/>
        <end position="624"/>
    </location>
</feature>
<keyword evidence="3" id="KW-1185">Reference proteome</keyword>
<accession>A0A840EZ30</accession>
<dbReference type="AlphaFoldDB" id="A0A840EZ30"/>